<evidence type="ECO:0000256" key="1">
    <source>
        <dbReference type="ARBA" id="ARBA00006096"/>
    </source>
</evidence>
<dbReference type="InterPro" id="IPR000667">
    <property type="entry name" value="Peptidase_S13"/>
</dbReference>
<dbReference type="SUPFAM" id="SSF56601">
    <property type="entry name" value="beta-lactamase/transpeptidase-like"/>
    <property type="match status" value="1"/>
</dbReference>
<dbReference type="PRINTS" id="PR00922">
    <property type="entry name" value="DADACBPTASE3"/>
</dbReference>
<comment type="similarity">
    <text evidence="1">Belongs to the peptidase S13 family.</text>
</comment>
<keyword evidence="3" id="KW-0732">Signal</keyword>
<dbReference type="RefSeq" id="WP_323258378.1">
    <property type="nucleotide sequence ID" value="NZ_JAYGIM010000007.1"/>
</dbReference>
<dbReference type="PROSITE" id="PS51257">
    <property type="entry name" value="PROKAR_LIPOPROTEIN"/>
    <property type="match status" value="1"/>
</dbReference>
<evidence type="ECO:0000313" key="4">
    <source>
        <dbReference type="EMBL" id="MEA5426953.1"/>
    </source>
</evidence>
<dbReference type="InterPro" id="IPR012338">
    <property type="entry name" value="Beta-lactam/transpept-like"/>
</dbReference>
<evidence type="ECO:0000313" key="5">
    <source>
        <dbReference type="Proteomes" id="UP001302222"/>
    </source>
</evidence>
<keyword evidence="4" id="KW-0121">Carboxypeptidase</keyword>
<dbReference type="EC" id="3.4.16.4" evidence="4"/>
<name>A0ABU5SI47_9BACT</name>
<dbReference type="EMBL" id="JAYGIM010000007">
    <property type="protein sequence ID" value="MEA5426953.1"/>
    <property type="molecule type" value="Genomic_DNA"/>
</dbReference>
<evidence type="ECO:0000256" key="3">
    <source>
        <dbReference type="SAM" id="SignalP"/>
    </source>
</evidence>
<organism evidence="4 5">
    <name type="scientific">Arcicella lustrica</name>
    <dbReference type="NCBI Taxonomy" id="2984196"/>
    <lineage>
        <taxon>Bacteria</taxon>
        <taxon>Pseudomonadati</taxon>
        <taxon>Bacteroidota</taxon>
        <taxon>Cytophagia</taxon>
        <taxon>Cytophagales</taxon>
        <taxon>Flectobacillaceae</taxon>
        <taxon>Arcicella</taxon>
    </lineage>
</organism>
<reference evidence="4 5" key="1">
    <citation type="submission" date="2023-12" db="EMBL/GenBank/DDBJ databases">
        <title>Novel species of the genus Arcicella isolated from rivers.</title>
        <authorList>
            <person name="Lu H."/>
        </authorList>
    </citation>
    <scope>NUCLEOTIDE SEQUENCE [LARGE SCALE GENOMIC DNA]</scope>
    <source>
        <strain evidence="4 5">DC25W</strain>
    </source>
</reference>
<dbReference type="Proteomes" id="UP001302222">
    <property type="component" value="Unassembled WGS sequence"/>
</dbReference>
<feature type="chain" id="PRO_5045647682" evidence="3">
    <location>
        <begin position="19"/>
        <end position="434"/>
    </location>
</feature>
<evidence type="ECO:0000256" key="2">
    <source>
        <dbReference type="ARBA" id="ARBA00022801"/>
    </source>
</evidence>
<dbReference type="Gene3D" id="3.40.710.10">
    <property type="entry name" value="DD-peptidase/beta-lactamase superfamily"/>
    <property type="match status" value="2"/>
</dbReference>
<dbReference type="GO" id="GO:0009002">
    <property type="term" value="F:serine-type D-Ala-D-Ala carboxypeptidase activity"/>
    <property type="evidence" value="ECO:0007669"/>
    <property type="project" value="UniProtKB-EC"/>
</dbReference>
<dbReference type="Pfam" id="PF02113">
    <property type="entry name" value="Peptidase_S13"/>
    <property type="match status" value="1"/>
</dbReference>
<dbReference type="PANTHER" id="PTHR30023:SF0">
    <property type="entry name" value="PENICILLIN-SENSITIVE CARBOXYPEPTIDASE A"/>
    <property type="match status" value="1"/>
</dbReference>
<dbReference type="PANTHER" id="PTHR30023">
    <property type="entry name" value="D-ALANYL-D-ALANINE CARBOXYPEPTIDASE"/>
    <property type="match status" value="1"/>
</dbReference>
<keyword evidence="5" id="KW-1185">Reference proteome</keyword>
<accession>A0ABU5SI47</accession>
<sequence length="434" mass="49057">MMRIITPFLFLMVLGFSSCNTNKVSMKSTAKLIQQSTTFAQNQTGIVFYDIAEQKIVFEQEANRYFMPASNTKLFTFYASLKTLGDSIPAFHYKVSGDSLILWGTGDPSFLNPDLAKSKVYDFLKNRSEKIYFSNDNFTGTFFGQGWAWDDYNDYYAAEISGFPIHGNVVRFKANTQKTLSVTPRLFENKAYEWSNENNFSIQRDLGANLFSHPNTQKMKANFVQDVPFKTGVEITVALLSDTLKKEVTMINKALDKSAKVFYSLPADSLYKRMLHVSDNMIAEHLMLLNADILTGELNVSKGIDAAKKQLMSDLPDASRWVDGSGLSRYNLFTPRSIVKLLQNIYQTVPQERLFKLLPAAGKSGILKSLPSSEETFIFAKSGSFSNNYNLSGYLITKKGKVLIFSIMNNSFLKPMSEIRKEVTKILTEVHEKN</sequence>
<gene>
    <name evidence="4" type="primary">dacB</name>
    <name evidence="4" type="ORF">VB798_10240</name>
</gene>
<keyword evidence="2 4" id="KW-0378">Hydrolase</keyword>
<comment type="caution">
    <text evidence="4">The sequence shown here is derived from an EMBL/GenBank/DDBJ whole genome shotgun (WGS) entry which is preliminary data.</text>
</comment>
<proteinExistence type="inferred from homology"/>
<keyword evidence="4" id="KW-0645">Protease</keyword>
<dbReference type="NCBIfam" id="TIGR00666">
    <property type="entry name" value="PBP4"/>
    <property type="match status" value="1"/>
</dbReference>
<feature type="signal peptide" evidence="3">
    <location>
        <begin position="1"/>
        <end position="18"/>
    </location>
</feature>
<protein>
    <submittedName>
        <fullName evidence="4">D-alanyl-D-alanine carboxypeptidase/D-alanyl-D-alanine-endopeptidase</fullName>
        <ecNumber evidence="4">3.4.16.4</ecNumber>
    </submittedName>
</protein>